<dbReference type="Proteomes" id="UP001159428">
    <property type="component" value="Unassembled WGS sequence"/>
</dbReference>
<evidence type="ECO:0000256" key="13">
    <source>
        <dbReference type="ARBA" id="ARBA00023180"/>
    </source>
</evidence>
<evidence type="ECO:0000256" key="8">
    <source>
        <dbReference type="ARBA" id="ARBA00022989"/>
    </source>
</evidence>
<feature type="binding site" evidence="17">
    <location>
        <position position="406"/>
    </location>
    <ligand>
        <name>Mg(2+)</name>
        <dbReference type="ChEBI" id="CHEBI:18420"/>
    </ligand>
</feature>
<keyword evidence="7 16" id="KW-0067">ATP-binding</keyword>
<keyword evidence="10" id="KW-0829">Tyrosine-protein kinase</keyword>
<keyword evidence="4 20" id="KW-0812">Transmembrane</keyword>
<dbReference type="InterPro" id="IPR000719">
    <property type="entry name" value="Prot_kinase_dom"/>
</dbReference>
<dbReference type="GO" id="GO:0043235">
    <property type="term" value="C:receptor complex"/>
    <property type="evidence" value="ECO:0007669"/>
    <property type="project" value="TreeGrafter"/>
</dbReference>
<dbReference type="PIRSF" id="PIRSF000615">
    <property type="entry name" value="TyrPK_CSF1-R"/>
    <property type="match status" value="1"/>
</dbReference>
<evidence type="ECO:0000256" key="2">
    <source>
        <dbReference type="ARBA" id="ARBA00011902"/>
    </source>
</evidence>
<dbReference type="AlphaFoldDB" id="A0AAU9Y072"/>
<evidence type="ECO:0000256" key="3">
    <source>
        <dbReference type="ARBA" id="ARBA00022679"/>
    </source>
</evidence>
<dbReference type="GO" id="GO:0005524">
    <property type="term" value="F:ATP binding"/>
    <property type="evidence" value="ECO:0007669"/>
    <property type="project" value="UniProtKB-UniRule"/>
</dbReference>
<dbReference type="InterPro" id="IPR001245">
    <property type="entry name" value="Ser-Thr/Tyr_kinase_cat_dom"/>
</dbReference>
<feature type="binding site" evidence="16 19">
    <location>
        <position position="292"/>
    </location>
    <ligand>
        <name>ATP</name>
        <dbReference type="ChEBI" id="CHEBI:30616"/>
    </ligand>
</feature>
<evidence type="ECO:0000259" key="22">
    <source>
        <dbReference type="PROSITE" id="PS50011"/>
    </source>
</evidence>
<evidence type="ECO:0000313" key="24">
    <source>
        <dbReference type="Proteomes" id="UP001159428"/>
    </source>
</evidence>
<evidence type="ECO:0000256" key="9">
    <source>
        <dbReference type="ARBA" id="ARBA00023136"/>
    </source>
</evidence>
<evidence type="ECO:0000256" key="5">
    <source>
        <dbReference type="ARBA" id="ARBA00022741"/>
    </source>
</evidence>
<keyword evidence="12" id="KW-0675">Receptor</keyword>
<keyword evidence="5 16" id="KW-0547">Nucleotide-binding</keyword>
<evidence type="ECO:0000256" key="12">
    <source>
        <dbReference type="ARBA" id="ARBA00023170"/>
    </source>
</evidence>
<dbReference type="Gene3D" id="1.10.510.10">
    <property type="entry name" value="Transferase(Phosphotransferase) domain 1"/>
    <property type="match status" value="1"/>
</dbReference>
<evidence type="ECO:0000256" key="10">
    <source>
        <dbReference type="ARBA" id="ARBA00023137"/>
    </source>
</evidence>
<dbReference type="Gene3D" id="3.30.200.20">
    <property type="entry name" value="Phosphorylase Kinase, domain 1"/>
    <property type="match status" value="1"/>
</dbReference>
<feature type="binding site" evidence="17">
    <location>
        <position position="419"/>
    </location>
    <ligand>
        <name>Mg(2+)</name>
        <dbReference type="ChEBI" id="CHEBI:18420"/>
    </ligand>
</feature>
<keyword evidence="6" id="KW-0418">Kinase</keyword>
<feature type="binding site" evidence="16">
    <location>
        <position position="405"/>
    </location>
    <ligand>
        <name>ATP</name>
        <dbReference type="ChEBI" id="CHEBI:30616"/>
    </ligand>
</feature>
<dbReference type="PROSITE" id="PS00107">
    <property type="entry name" value="PROTEIN_KINASE_ATP"/>
    <property type="match status" value="1"/>
</dbReference>
<sequence length="561" mass="63479">MEFSMLFIASVFLFMISDAQVFVLTPVSPIQAQDGDNITLHWEYHSGFHTLSLAQWGTMTSEGTLETIIAQQHGNKPVEYLSSNYKGRVYVTSKASLSFIDVKVDDTGRYGCKLTFGDATISNSTILEVSARTITDVSPTANGTADDDTINTHPVYLAFVAVVLILIILVVVYFFLTRRKRVARTNRNKNERARLDTNMVEMNPLSQNYMYADVDADAGRTPDPISSSDGVIRQEYSVIPPILPNPTEKDWELPRENLVFVKVIGRGAFGKVARGMAKGINDNKEDVVVAIKMLKENATDENRQDLLAELNMMKKLEPHQNVIQLLGCVTKSDPVMVVTEYVPHGDLLGFLRKSRGLRDTYYNDTEIKPQSSLSSNQLFSFAWDIANGMDYLSSMKIVHRDLAARNVLVGDRETCKITDFGLARDVFKEDLYRRTATGRLPVKWTAYESLLYGKCTTMSDIWSYGILMYEIFTIGGSPYPKIDGKSLASLLQEGYRMPKPPHLDEQLYKVMKACWNKKPEERPSFAELRRTMEDMGKEKETYINLKDYDSKLYQNVDDMEA</sequence>
<evidence type="ECO:0000256" key="20">
    <source>
        <dbReference type="SAM" id="Phobius"/>
    </source>
</evidence>
<evidence type="ECO:0000256" key="18">
    <source>
        <dbReference type="PIRSR" id="PIRSR000615-4"/>
    </source>
</evidence>
<proteinExistence type="predicted"/>
<keyword evidence="24" id="KW-1185">Reference proteome</keyword>
<dbReference type="FunFam" id="1.10.510.10:FF:000554">
    <property type="entry name" value="Predicted protein"/>
    <property type="match status" value="1"/>
</dbReference>
<evidence type="ECO:0000256" key="1">
    <source>
        <dbReference type="ARBA" id="ARBA00004167"/>
    </source>
</evidence>
<evidence type="ECO:0000256" key="17">
    <source>
        <dbReference type="PIRSR" id="PIRSR000615-3"/>
    </source>
</evidence>
<dbReference type="InterPro" id="IPR020635">
    <property type="entry name" value="Tyr_kinase_cat_dom"/>
</dbReference>
<feature type="binding site" evidence="17">
    <location>
        <position position="236"/>
    </location>
    <ligand>
        <name>Mg(2+)</name>
        <dbReference type="ChEBI" id="CHEBI:18420"/>
    </ligand>
</feature>
<keyword evidence="9 20" id="KW-0472">Membrane</keyword>
<dbReference type="SMART" id="SM00219">
    <property type="entry name" value="TyrKc"/>
    <property type="match status" value="1"/>
</dbReference>
<feature type="site" description="Important for interaction with phosphotyrosine-binding proteins" evidence="18">
    <location>
        <position position="542"/>
    </location>
</feature>
<evidence type="ECO:0000256" key="14">
    <source>
        <dbReference type="ARBA" id="ARBA00051243"/>
    </source>
</evidence>
<keyword evidence="11" id="KW-1015">Disulfide bond</keyword>
<dbReference type="GO" id="GO:0007169">
    <property type="term" value="P:cell surface receptor protein tyrosine kinase signaling pathway"/>
    <property type="evidence" value="ECO:0007669"/>
    <property type="project" value="TreeGrafter"/>
</dbReference>
<dbReference type="Gene3D" id="2.60.40.10">
    <property type="entry name" value="Immunoglobulins"/>
    <property type="match status" value="1"/>
</dbReference>
<keyword evidence="17" id="KW-0460">Magnesium</keyword>
<dbReference type="InterPro" id="IPR011009">
    <property type="entry name" value="Kinase-like_dom_sf"/>
</dbReference>
<dbReference type="PANTHER" id="PTHR24416:SF621">
    <property type="entry name" value="TYROSINE KINASE RECEPTOR CAD96CA"/>
    <property type="match status" value="1"/>
</dbReference>
<dbReference type="GO" id="GO:0005886">
    <property type="term" value="C:plasma membrane"/>
    <property type="evidence" value="ECO:0007669"/>
    <property type="project" value="TreeGrafter"/>
</dbReference>
<evidence type="ECO:0000256" key="15">
    <source>
        <dbReference type="PIRSR" id="PIRSR000615-1"/>
    </source>
</evidence>
<evidence type="ECO:0000256" key="16">
    <source>
        <dbReference type="PIRSR" id="PIRSR000615-2"/>
    </source>
</evidence>
<keyword evidence="8 20" id="KW-1133">Transmembrane helix</keyword>
<protein>
    <recommendedName>
        <fullName evidence="2">receptor protein-tyrosine kinase</fullName>
        <ecNumber evidence="2">2.7.10.1</ecNumber>
    </recommendedName>
</protein>
<dbReference type="GO" id="GO:0004714">
    <property type="term" value="F:transmembrane receptor protein tyrosine kinase activity"/>
    <property type="evidence" value="ECO:0007669"/>
    <property type="project" value="UniProtKB-EC"/>
</dbReference>
<dbReference type="InterPro" id="IPR017441">
    <property type="entry name" value="Protein_kinase_ATP_BS"/>
</dbReference>
<dbReference type="PANTHER" id="PTHR24416">
    <property type="entry name" value="TYROSINE-PROTEIN KINASE RECEPTOR"/>
    <property type="match status" value="1"/>
</dbReference>
<keyword evidence="21" id="KW-0732">Signal</keyword>
<comment type="caution">
    <text evidence="23">The sequence shown here is derived from an EMBL/GenBank/DDBJ whole genome shotgun (WGS) entry which is preliminary data.</text>
</comment>
<dbReference type="SUPFAM" id="SSF48726">
    <property type="entry name" value="Immunoglobulin"/>
    <property type="match status" value="1"/>
</dbReference>
<dbReference type="InterPro" id="IPR036179">
    <property type="entry name" value="Ig-like_dom_sf"/>
</dbReference>
<evidence type="ECO:0000256" key="21">
    <source>
        <dbReference type="SAM" id="SignalP"/>
    </source>
</evidence>
<feature type="chain" id="PRO_5043426414" description="receptor protein-tyrosine kinase" evidence="21">
    <location>
        <begin position="20"/>
        <end position="561"/>
    </location>
</feature>
<dbReference type="Pfam" id="PF07714">
    <property type="entry name" value="PK_Tyr_Ser-Thr"/>
    <property type="match status" value="1"/>
</dbReference>
<dbReference type="PROSITE" id="PS00109">
    <property type="entry name" value="PROTEIN_KINASE_TYR"/>
    <property type="match status" value="1"/>
</dbReference>
<comment type="subcellular location">
    <subcellularLocation>
        <location evidence="1">Membrane</location>
        <topology evidence="1">Single-pass membrane protein</topology>
    </subcellularLocation>
</comment>
<dbReference type="InterPro" id="IPR013783">
    <property type="entry name" value="Ig-like_fold"/>
</dbReference>
<feature type="signal peptide" evidence="21">
    <location>
        <begin position="1"/>
        <end position="19"/>
    </location>
</feature>
<evidence type="ECO:0000256" key="4">
    <source>
        <dbReference type="ARBA" id="ARBA00022692"/>
    </source>
</evidence>
<gene>
    <name evidence="23" type="ORF">PMEA_00035490</name>
</gene>
<feature type="active site" description="Proton acceptor" evidence="15">
    <location>
        <position position="401"/>
    </location>
</feature>
<dbReference type="EC" id="2.7.10.1" evidence="2"/>
<evidence type="ECO:0000256" key="11">
    <source>
        <dbReference type="ARBA" id="ARBA00023157"/>
    </source>
</evidence>
<feature type="transmembrane region" description="Helical" evidence="20">
    <location>
        <begin position="155"/>
        <end position="176"/>
    </location>
</feature>
<keyword evidence="13" id="KW-0325">Glycoprotein</keyword>
<keyword evidence="17" id="KW-0479">Metal-binding</keyword>
<feature type="binding site" evidence="16">
    <location>
        <begin position="265"/>
        <end position="272"/>
    </location>
    <ligand>
        <name>ATP</name>
        <dbReference type="ChEBI" id="CHEBI:30616"/>
    </ligand>
</feature>
<dbReference type="PRINTS" id="PR00109">
    <property type="entry name" value="TYRKINASE"/>
</dbReference>
<dbReference type="EMBL" id="CALNXJ010000091">
    <property type="protein sequence ID" value="CAH3163268.1"/>
    <property type="molecule type" value="Genomic_DNA"/>
</dbReference>
<dbReference type="InterPro" id="IPR050122">
    <property type="entry name" value="RTK"/>
</dbReference>
<dbReference type="PROSITE" id="PS50011">
    <property type="entry name" value="PROTEIN_KINASE_DOM"/>
    <property type="match status" value="1"/>
</dbReference>
<evidence type="ECO:0000313" key="23">
    <source>
        <dbReference type="EMBL" id="CAH3163268.1"/>
    </source>
</evidence>
<dbReference type="InterPro" id="IPR008266">
    <property type="entry name" value="Tyr_kinase_AS"/>
</dbReference>
<comment type="catalytic activity">
    <reaction evidence="14">
        <text>L-tyrosyl-[protein] + ATP = O-phospho-L-tyrosyl-[protein] + ADP + H(+)</text>
        <dbReference type="Rhea" id="RHEA:10596"/>
        <dbReference type="Rhea" id="RHEA-COMP:10136"/>
        <dbReference type="Rhea" id="RHEA-COMP:20101"/>
        <dbReference type="ChEBI" id="CHEBI:15378"/>
        <dbReference type="ChEBI" id="CHEBI:30616"/>
        <dbReference type="ChEBI" id="CHEBI:46858"/>
        <dbReference type="ChEBI" id="CHEBI:61978"/>
        <dbReference type="ChEBI" id="CHEBI:456216"/>
        <dbReference type="EC" id="2.7.10.1"/>
    </reaction>
</comment>
<reference evidence="23 24" key="1">
    <citation type="submission" date="2022-05" db="EMBL/GenBank/DDBJ databases">
        <authorList>
            <consortium name="Genoscope - CEA"/>
            <person name="William W."/>
        </authorList>
    </citation>
    <scope>NUCLEOTIDE SEQUENCE [LARGE SCALE GENOMIC DNA]</scope>
</reference>
<name>A0AAU9Y072_9CNID</name>
<evidence type="ECO:0000256" key="7">
    <source>
        <dbReference type="ARBA" id="ARBA00022840"/>
    </source>
</evidence>
<evidence type="ECO:0000256" key="19">
    <source>
        <dbReference type="PROSITE-ProRule" id="PRU10141"/>
    </source>
</evidence>
<dbReference type="GO" id="GO:0046872">
    <property type="term" value="F:metal ion binding"/>
    <property type="evidence" value="ECO:0007669"/>
    <property type="project" value="UniProtKB-KW"/>
</dbReference>
<dbReference type="SUPFAM" id="SSF56112">
    <property type="entry name" value="Protein kinase-like (PK-like)"/>
    <property type="match status" value="1"/>
</dbReference>
<feature type="binding site" evidence="16">
    <location>
        <begin position="340"/>
        <end position="346"/>
    </location>
    <ligand>
        <name>ATP</name>
        <dbReference type="ChEBI" id="CHEBI:30616"/>
    </ligand>
</feature>
<organism evidence="23 24">
    <name type="scientific">Pocillopora meandrina</name>
    <dbReference type="NCBI Taxonomy" id="46732"/>
    <lineage>
        <taxon>Eukaryota</taxon>
        <taxon>Metazoa</taxon>
        <taxon>Cnidaria</taxon>
        <taxon>Anthozoa</taxon>
        <taxon>Hexacorallia</taxon>
        <taxon>Scleractinia</taxon>
        <taxon>Astrocoeniina</taxon>
        <taxon>Pocilloporidae</taxon>
        <taxon>Pocillopora</taxon>
    </lineage>
</organism>
<feature type="domain" description="Protein kinase" evidence="22">
    <location>
        <begin position="258"/>
        <end position="543"/>
    </location>
</feature>
<evidence type="ECO:0000256" key="6">
    <source>
        <dbReference type="ARBA" id="ARBA00022777"/>
    </source>
</evidence>
<keyword evidence="3" id="KW-0808">Transferase</keyword>
<accession>A0AAU9Y072</accession>
<dbReference type="CDD" id="cd00192">
    <property type="entry name" value="PTKc"/>
    <property type="match status" value="1"/>
</dbReference>